<evidence type="ECO:0000313" key="3">
    <source>
        <dbReference type="Proteomes" id="UP000198990"/>
    </source>
</evidence>
<dbReference type="AlphaFoldDB" id="A0A1H7LMB5"/>
<keyword evidence="3" id="KW-1185">Reference proteome</keyword>
<sequence>MVSNSIEYYMKELTQRIGTAIMLAVLWAMCLVGCGASQTHYQREYAKVWKELIKSQAWQESLLANNAENTEELYASNDNEVLLANEAKIEAGFEDHYQALVSKAYFKIITEAEKADARISADYKLLQDDESSISISKKQEHEITKKYEAHKAMLSGLKSWNIFSEDRSGDLDYFKIENKSAILRMIQSGDADHQMVNYLIYKLADLYHVEEN</sequence>
<keyword evidence="1" id="KW-0472">Membrane</keyword>
<name>A0A1H7LMB5_9FLAO</name>
<organism evidence="2 3">
    <name type="scientific">Maribacter orientalis</name>
    <dbReference type="NCBI Taxonomy" id="228957"/>
    <lineage>
        <taxon>Bacteria</taxon>
        <taxon>Pseudomonadati</taxon>
        <taxon>Bacteroidota</taxon>
        <taxon>Flavobacteriia</taxon>
        <taxon>Flavobacteriales</taxon>
        <taxon>Flavobacteriaceae</taxon>
        <taxon>Maribacter</taxon>
    </lineage>
</organism>
<keyword evidence="1" id="KW-0812">Transmembrane</keyword>
<keyword evidence="1" id="KW-1133">Transmembrane helix</keyword>
<accession>A0A1H7LMB5</accession>
<proteinExistence type="predicted"/>
<evidence type="ECO:0000313" key="2">
    <source>
        <dbReference type="EMBL" id="SEK99868.1"/>
    </source>
</evidence>
<dbReference type="Proteomes" id="UP000198990">
    <property type="component" value="Unassembled WGS sequence"/>
</dbReference>
<dbReference type="EMBL" id="FNZN01000002">
    <property type="protein sequence ID" value="SEK99868.1"/>
    <property type="molecule type" value="Genomic_DNA"/>
</dbReference>
<evidence type="ECO:0000256" key="1">
    <source>
        <dbReference type="SAM" id="Phobius"/>
    </source>
</evidence>
<feature type="transmembrane region" description="Helical" evidence="1">
    <location>
        <begin position="17"/>
        <end position="37"/>
    </location>
</feature>
<dbReference type="STRING" id="228957.SAMN04488008_102594"/>
<gene>
    <name evidence="2" type="ORF">SAMN04488008_102594</name>
</gene>
<protein>
    <submittedName>
        <fullName evidence="2">Uncharacterized protein</fullName>
    </submittedName>
</protein>
<reference evidence="3" key="1">
    <citation type="submission" date="2016-10" db="EMBL/GenBank/DDBJ databases">
        <authorList>
            <person name="Varghese N."/>
            <person name="Submissions S."/>
        </authorList>
    </citation>
    <scope>NUCLEOTIDE SEQUENCE [LARGE SCALE GENOMIC DNA]</scope>
    <source>
        <strain evidence="3">DSM 16471</strain>
    </source>
</reference>